<feature type="transmembrane region" description="Helical" evidence="2">
    <location>
        <begin position="363"/>
        <end position="381"/>
    </location>
</feature>
<keyword evidence="2" id="KW-0812">Transmembrane</keyword>
<dbReference type="PIRSF" id="PIRSF004548">
    <property type="entry name" value="CreD"/>
    <property type="match status" value="1"/>
</dbReference>
<dbReference type="Pfam" id="PF06123">
    <property type="entry name" value="CreD"/>
    <property type="match status" value="1"/>
</dbReference>
<dbReference type="GO" id="GO:0005886">
    <property type="term" value="C:plasma membrane"/>
    <property type="evidence" value="ECO:0007669"/>
    <property type="project" value="TreeGrafter"/>
</dbReference>
<evidence type="ECO:0000256" key="2">
    <source>
        <dbReference type="SAM" id="Phobius"/>
    </source>
</evidence>
<dbReference type="RefSeq" id="WP_076375046.1">
    <property type="nucleotide sequence ID" value="NZ_AP017422.1"/>
</dbReference>
<dbReference type="Proteomes" id="UP000186917">
    <property type="component" value="Unassembled WGS sequence"/>
</dbReference>
<feature type="transmembrane region" description="Helical" evidence="2">
    <location>
        <begin position="308"/>
        <end position="325"/>
    </location>
</feature>
<dbReference type="InterPro" id="IPR010364">
    <property type="entry name" value="Uncharacterised_IM_CreD"/>
</dbReference>
<feature type="transmembrane region" description="Helical" evidence="2">
    <location>
        <begin position="387"/>
        <end position="405"/>
    </location>
</feature>
<reference evidence="4" key="1">
    <citation type="submission" date="2017-01" db="EMBL/GenBank/DDBJ databases">
        <authorList>
            <person name="Varghese N."/>
            <person name="Submissions S."/>
        </authorList>
    </citation>
    <scope>NUCLEOTIDE SEQUENCE [LARGE SCALE GENOMIC DNA]</scope>
    <source>
        <strain evidence="4">DSM 21054</strain>
    </source>
</reference>
<protein>
    <submittedName>
        <fullName evidence="3">Inner membrane protein</fullName>
    </submittedName>
</protein>
<sequence length="442" mass="48680">MPDKILIKALITGGLIAVLTLATNLISNLVQERQERQKEATQDASRQWATGQTFTSPYLVIPYKTGGTPVIILPQDLTLNSNIQTQERSRSLFKMVLYRSQLQLNGTFKPVLPNDLSLASLDLTEAKLCIGLSDFKGIEEKLSITAASHTYDLAPGLPNSKIDNTGLSATIPLTTDEFSKGFDFSMKANIKGSGQLHFVPLAANSQFSMSSAWPSPSFDGNTLPITRTVNDSGFTASWSFNQANLPFPTVITKEEINKLENEFGVTVVQPADQYAQTSRTIKYALLVIGLTMALFFVTEIMQKRPVHPVQYVLIGLALVIFYTLLLSISEYVAFNIAYFLAALATVLLITLYAKGHFNSWKTAGIFSIALTMLYGFIFIIIRLEETALLVGSIGLFVILAIAMYASRKINWYHITPEKTPLTPLQPNTPAPSFNPDAPYSTE</sequence>
<dbReference type="STRING" id="477680.SAMN05421788_101336"/>
<evidence type="ECO:0000313" key="3">
    <source>
        <dbReference type="EMBL" id="SIS63364.1"/>
    </source>
</evidence>
<keyword evidence="4" id="KW-1185">Reference proteome</keyword>
<proteinExistence type="predicted"/>
<feature type="region of interest" description="Disordered" evidence="1">
    <location>
        <begin position="422"/>
        <end position="442"/>
    </location>
</feature>
<feature type="transmembrane region" description="Helical" evidence="2">
    <location>
        <begin position="283"/>
        <end position="301"/>
    </location>
</feature>
<dbReference type="KEGG" id="fln:FLA_4933"/>
<keyword evidence="2" id="KW-0472">Membrane</keyword>
<dbReference type="PANTHER" id="PTHR30092">
    <property type="entry name" value="INNER MEMBRANE PROTEIN CRED"/>
    <property type="match status" value="1"/>
</dbReference>
<feature type="transmembrane region" description="Helical" evidence="2">
    <location>
        <begin position="331"/>
        <end position="351"/>
    </location>
</feature>
<dbReference type="EMBL" id="FTOR01000001">
    <property type="protein sequence ID" value="SIS63364.1"/>
    <property type="molecule type" value="Genomic_DNA"/>
</dbReference>
<gene>
    <name evidence="3" type="ORF">SAMN05421788_101336</name>
</gene>
<dbReference type="OrthoDB" id="9791851at2"/>
<evidence type="ECO:0000313" key="4">
    <source>
        <dbReference type="Proteomes" id="UP000186917"/>
    </source>
</evidence>
<dbReference type="NCBIfam" id="NF008712">
    <property type="entry name" value="PRK11715.1-1"/>
    <property type="match status" value="1"/>
</dbReference>
<accession>A0A173MN22</accession>
<feature type="compositionally biased region" description="Polar residues" evidence="1">
    <location>
        <begin position="422"/>
        <end position="431"/>
    </location>
</feature>
<dbReference type="PANTHER" id="PTHR30092:SF0">
    <property type="entry name" value="INNER MEMBRANE PROTEIN CRED"/>
    <property type="match status" value="1"/>
</dbReference>
<keyword evidence="2" id="KW-1133">Transmembrane helix</keyword>
<name>A0A173MN22_9BACT</name>
<evidence type="ECO:0000256" key="1">
    <source>
        <dbReference type="SAM" id="MobiDB-lite"/>
    </source>
</evidence>
<dbReference type="AlphaFoldDB" id="A0A173MN22"/>
<organism evidence="3 4">
    <name type="scientific">Filimonas lacunae</name>
    <dbReference type="NCBI Taxonomy" id="477680"/>
    <lineage>
        <taxon>Bacteria</taxon>
        <taxon>Pseudomonadati</taxon>
        <taxon>Bacteroidota</taxon>
        <taxon>Chitinophagia</taxon>
        <taxon>Chitinophagales</taxon>
        <taxon>Chitinophagaceae</taxon>
        <taxon>Filimonas</taxon>
    </lineage>
</organism>